<dbReference type="Proteomes" id="UP000198531">
    <property type="component" value="Unassembled WGS sequence"/>
</dbReference>
<dbReference type="Gene3D" id="3.60.15.10">
    <property type="entry name" value="Ribonuclease Z/Hydroxyacylglutathione hydrolase-like"/>
    <property type="match status" value="1"/>
</dbReference>
<evidence type="ECO:0000256" key="1">
    <source>
        <dbReference type="ARBA" id="ARBA00022801"/>
    </source>
</evidence>
<dbReference type="AlphaFoldDB" id="A0A1I6IHS1"/>
<proteinExistence type="predicted"/>
<name>A0A1I6IHS1_9EURY</name>
<dbReference type="PANTHER" id="PTHR43546:SF9">
    <property type="entry name" value="L-ASCORBATE-6-PHOSPHATE LACTONASE ULAG-RELATED"/>
    <property type="match status" value="1"/>
</dbReference>
<reference evidence="4" key="1">
    <citation type="submission" date="2016-10" db="EMBL/GenBank/DDBJ databases">
        <authorList>
            <person name="Varghese N."/>
            <person name="Submissions S."/>
        </authorList>
    </citation>
    <scope>NUCLEOTIDE SEQUENCE [LARGE SCALE GENOMIC DNA]</scope>
    <source>
        <strain evidence="4">CGMCC 1.7736</strain>
    </source>
</reference>
<feature type="domain" description="Metallo-beta-lactamase" evidence="2">
    <location>
        <begin position="42"/>
        <end position="237"/>
    </location>
</feature>
<dbReference type="RefSeq" id="WP_089809601.1">
    <property type="nucleotide sequence ID" value="NZ_FOYT01000003.1"/>
</dbReference>
<dbReference type="OrthoDB" id="336381at2157"/>
<dbReference type="GO" id="GO:0016787">
    <property type="term" value="F:hydrolase activity"/>
    <property type="evidence" value="ECO:0007669"/>
    <property type="project" value="UniProtKB-KW"/>
</dbReference>
<dbReference type="SUPFAM" id="SSF56281">
    <property type="entry name" value="Metallo-hydrolase/oxidoreductase"/>
    <property type="match status" value="1"/>
</dbReference>
<sequence>MVHSTWSDWFVTEEIEASEPDGLSVWYLGGNGFVFRTAETTLYLDPYFGDGSPPRTIRMVPVPMDPSAAALCDAVLVTHEHIDHVHPPSYGPLVEELDADVYAPEASYENPAYDGDLRVPEGQKNVVAAGDELSFGDVDVHVRGANDPDAEEPVTFVVEHGDETFFAAGDSRPAETFEAIGNEFDLDVGVFAYGTVGNIVHTEDGGETYPTEWYNDGEQIAEAANALELDRLLPTHWDLWRGVGHDPKSLHEHLASYEYPRTLEVVRVGDRIDVGKPGVVRPKDLREGE</sequence>
<accession>A0A1I6IHS1</accession>
<dbReference type="PANTHER" id="PTHR43546">
    <property type="entry name" value="UPF0173 METAL-DEPENDENT HYDROLASE MJ1163-RELATED"/>
    <property type="match status" value="1"/>
</dbReference>
<protein>
    <submittedName>
        <fullName evidence="3">L-ascorbate 6-phosphate lactonase</fullName>
    </submittedName>
</protein>
<organism evidence="3 4">
    <name type="scientific">Halogeometricum rufum</name>
    <dbReference type="NCBI Taxonomy" id="553469"/>
    <lineage>
        <taxon>Archaea</taxon>
        <taxon>Methanobacteriati</taxon>
        <taxon>Methanobacteriota</taxon>
        <taxon>Stenosarchaea group</taxon>
        <taxon>Halobacteria</taxon>
        <taxon>Halobacteriales</taxon>
        <taxon>Haloferacaceae</taxon>
        <taxon>Halogeometricum</taxon>
    </lineage>
</organism>
<evidence type="ECO:0000259" key="2">
    <source>
        <dbReference type="Pfam" id="PF12706"/>
    </source>
</evidence>
<dbReference type="InterPro" id="IPR050114">
    <property type="entry name" value="UPF0173_UPF0282_UlaG_hydrolase"/>
</dbReference>
<keyword evidence="4" id="KW-1185">Reference proteome</keyword>
<evidence type="ECO:0000313" key="3">
    <source>
        <dbReference type="EMBL" id="SFR66256.1"/>
    </source>
</evidence>
<gene>
    <name evidence="3" type="ORF">SAMN04487947_3289</name>
</gene>
<dbReference type="EMBL" id="FOYT01000003">
    <property type="protein sequence ID" value="SFR66256.1"/>
    <property type="molecule type" value="Genomic_DNA"/>
</dbReference>
<dbReference type="InterPro" id="IPR036866">
    <property type="entry name" value="RibonucZ/Hydroxyglut_hydro"/>
</dbReference>
<keyword evidence="1" id="KW-0378">Hydrolase</keyword>
<dbReference type="STRING" id="553469.SAMN04487947_3289"/>
<dbReference type="InterPro" id="IPR001279">
    <property type="entry name" value="Metallo-B-lactamas"/>
</dbReference>
<dbReference type="Pfam" id="PF12706">
    <property type="entry name" value="Lactamase_B_2"/>
    <property type="match status" value="1"/>
</dbReference>
<evidence type="ECO:0000313" key="4">
    <source>
        <dbReference type="Proteomes" id="UP000198531"/>
    </source>
</evidence>